<dbReference type="Pfam" id="PF13847">
    <property type="entry name" value="Methyltransf_31"/>
    <property type="match status" value="1"/>
</dbReference>
<proteinExistence type="inferred from homology"/>
<dbReference type="EMBL" id="CP058909">
    <property type="protein sequence ID" value="QLH81972.1"/>
    <property type="molecule type" value="Genomic_DNA"/>
</dbReference>
<protein>
    <recommendedName>
        <fullName evidence="5">Arsenite methyltransferase</fullName>
        <ecNumber evidence="4">2.1.1.137</ecNumber>
    </recommendedName>
</protein>
<evidence type="ECO:0000259" key="9">
    <source>
        <dbReference type="Pfam" id="PF13847"/>
    </source>
</evidence>
<dbReference type="GO" id="GO:0032259">
    <property type="term" value="P:methylation"/>
    <property type="evidence" value="ECO:0007669"/>
    <property type="project" value="UniProtKB-KW"/>
</dbReference>
<dbReference type="Proteomes" id="UP000509346">
    <property type="component" value="Chromosome"/>
</dbReference>
<dbReference type="PANTHER" id="PTHR43675">
    <property type="entry name" value="ARSENITE METHYLTRANSFERASE"/>
    <property type="match status" value="1"/>
</dbReference>
<dbReference type="PANTHER" id="PTHR43675:SF8">
    <property type="entry name" value="ARSENITE METHYLTRANSFERASE"/>
    <property type="match status" value="1"/>
</dbReference>
<evidence type="ECO:0000256" key="1">
    <source>
        <dbReference type="ARBA" id="ARBA00022679"/>
    </source>
</evidence>
<comment type="catalytic activity">
    <reaction evidence="7">
        <text>arsenic triglutathione + 2 [thioredoxin]-dithiol + 2 S-adenosyl-L-methionine + H2O = dimethylarsinous acid + 2 [thioredoxin]-disulfide + 3 glutathione + 2 S-adenosyl-L-homocysteine + 2 H(+)</text>
        <dbReference type="Rhea" id="RHEA:69464"/>
        <dbReference type="Rhea" id="RHEA-COMP:10698"/>
        <dbReference type="Rhea" id="RHEA-COMP:10700"/>
        <dbReference type="ChEBI" id="CHEBI:15377"/>
        <dbReference type="ChEBI" id="CHEBI:15378"/>
        <dbReference type="ChEBI" id="CHEBI:23808"/>
        <dbReference type="ChEBI" id="CHEBI:29950"/>
        <dbReference type="ChEBI" id="CHEBI:50058"/>
        <dbReference type="ChEBI" id="CHEBI:57856"/>
        <dbReference type="ChEBI" id="CHEBI:57925"/>
        <dbReference type="ChEBI" id="CHEBI:59789"/>
        <dbReference type="ChEBI" id="CHEBI:183640"/>
        <dbReference type="EC" id="2.1.1.137"/>
    </reaction>
</comment>
<comment type="catalytic activity">
    <reaction evidence="8">
        <text>arsenic triglutathione + 3 [thioredoxin]-dithiol + 3 S-adenosyl-L-methionine = trimethylarsine + 3 [thioredoxin]-disulfide + 3 glutathione + 3 S-adenosyl-L-homocysteine + 3 H(+)</text>
        <dbReference type="Rhea" id="RHEA:69432"/>
        <dbReference type="Rhea" id="RHEA-COMP:10698"/>
        <dbReference type="Rhea" id="RHEA-COMP:10700"/>
        <dbReference type="ChEBI" id="CHEBI:15378"/>
        <dbReference type="ChEBI" id="CHEBI:27130"/>
        <dbReference type="ChEBI" id="CHEBI:29950"/>
        <dbReference type="ChEBI" id="CHEBI:50058"/>
        <dbReference type="ChEBI" id="CHEBI:57856"/>
        <dbReference type="ChEBI" id="CHEBI:57925"/>
        <dbReference type="ChEBI" id="CHEBI:59789"/>
        <dbReference type="ChEBI" id="CHEBI:183640"/>
        <dbReference type="EC" id="2.1.1.137"/>
    </reaction>
</comment>
<dbReference type="EC" id="2.1.1.137" evidence="4"/>
<sequence length="284" mass="29884">MPETSDTSTESGLDAKTQRKVVRERYASIAAGKNEAESDCCSSDDSCCSSAETTAPTDETARQLGYSKTELESVDGNANLGLGCGNPQAIASLDAGESVLDLGSGAGFDCFLAAQEVGKAGRVIGVDMTPEMVEKARTNASQNDAENVEFRLGEIEHLPASDESIDVIISNCVVNLSPDKPQVSDEAFRVLRPGGRLAISDVVLTAAVPDDVRADPDSVASCVAGASTIDGLETILTDTGFESVNIAPKDDSDEFIRDWDDDYDVSEFLVSATITARKPEVGDE</sequence>
<dbReference type="SUPFAM" id="SSF53335">
    <property type="entry name" value="S-adenosyl-L-methionine-dependent methyltransferases"/>
    <property type="match status" value="1"/>
</dbReference>
<dbReference type="InterPro" id="IPR025714">
    <property type="entry name" value="Methyltranfer_dom"/>
</dbReference>
<evidence type="ECO:0000256" key="4">
    <source>
        <dbReference type="ARBA" id="ARBA00034521"/>
    </source>
</evidence>
<keyword evidence="10" id="KW-0489">Methyltransferase</keyword>
<dbReference type="CDD" id="cd02440">
    <property type="entry name" value="AdoMet_MTases"/>
    <property type="match status" value="1"/>
</dbReference>
<evidence type="ECO:0000256" key="2">
    <source>
        <dbReference type="ARBA" id="ARBA00022691"/>
    </source>
</evidence>
<dbReference type="InterPro" id="IPR029063">
    <property type="entry name" value="SAM-dependent_MTases_sf"/>
</dbReference>
<dbReference type="GO" id="GO:0030791">
    <property type="term" value="F:arsenite methyltransferase activity"/>
    <property type="evidence" value="ECO:0007669"/>
    <property type="project" value="UniProtKB-EC"/>
</dbReference>
<accession>A0A7D5TSG1</accession>
<dbReference type="OrthoDB" id="57427at2157"/>
<comment type="catalytic activity">
    <reaction evidence="6">
        <text>arsenic triglutathione + [thioredoxin]-dithiol + S-adenosyl-L-methionine + 2 H2O = methylarsonous acid + [thioredoxin]-disulfide + 3 glutathione + S-adenosyl-L-homocysteine + H(+)</text>
        <dbReference type="Rhea" id="RHEA:69460"/>
        <dbReference type="Rhea" id="RHEA-COMP:10698"/>
        <dbReference type="Rhea" id="RHEA-COMP:10700"/>
        <dbReference type="ChEBI" id="CHEBI:15377"/>
        <dbReference type="ChEBI" id="CHEBI:15378"/>
        <dbReference type="ChEBI" id="CHEBI:17826"/>
        <dbReference type="ChEBI" id="CHEBI:29950"/>
        <dbReference type="ChEBI" id="CHEBI:50058"/>
        <dbReference type="ChEBI" id="CHEBI:57856"/>
        <dbReference type="ChEBI" id="CHEBI:57925"/>
        <dbReference type="ChEBI" id="CHEBI:59789"/>
        <dbReference type="ChEBI" id="CHEBI:183640"/>
        <dbReference type="EC" id="2.1.1.137"/>
    </reaction>
</comment>
<dbReference type="Gene3D" id="3.40.50.150">
    <property type="entry name" value="Vaccinia Virus protein VP39"/>
    <property type="match status" value="1"/>
</dbReference>
<feature type="domain" description="Methyltransferase" evidence="9">
    <location>
        <begin position="94"/>
        <end position="239"/>
    </location>
</feature>
<dbReference type="AlphaFoldDB" id="A0A7D5TSG1"/>
<name>A0A7D5TSG1_9EURY</name>
<evidence type="ECO:0000256" key="6">
    <source>
        <dbReference type="ARBA" id="ARBA00047941"/>
    </source>
</evidence>
<evidence type="ECO:0000256" key="5">
    <source>
        <dbReference type="ARBA" id="ARBA00034545"/>
    </source>
</evidence>
<dbReference type="InterPro" id="IPR026669">
    <property type="entry name" value="Arsenite_MeTrfase-like"/>
</dbReference>
<evidence type="ECO:0000256" key="3">
    <source>
        <dbReference type="ARBA" id="ARBA00034487"/>
    </source>
</evidence>
<dbReference type="NCBIfam" id="NF008823">
    <property type="entry name" value="PRK11873.1"/>
    <property type="match status" value="1"/>
</dbReference>
<reference evidence="10 11" key="1">
    <citation type="submission" date="2020-07" db="EMBL/GenBank/DDBJ databases">
        <title>Halosimplex litoreum sp. nov. and Halosimplex rubrum sp. nov., isolated from different salt environments.</title>
        <authorList>
            <person name="Cui H."/>
        </authorList>
    </citation>
    <scope>NUCLEOTIDE SEQUENCE [LARGE SCALE GENOMIC DNA]</scope>
    <source>
        <strain evidence="10 11">R2</strain>
    </source>
</reference>
<organism evidence="10 11">
    <name type="scientific">Halosimplex pelagicum</name>
    <dbReference type="NCBI Taxonomy" id="869886"/>
    <lineage>
        <taxon>Archaea</taxon>
        <taxon>Methanobacteriati</taxon>
        <taxon>Methanobacteriota</taxon>
        <taxon>Stenosarchaea group</taxon>
        <taxon>Halobacteria</taxon>
        <taxon>Halobacteriales</taxon>
        <taxon>Haloarculaceae</taxon>
        <taxon>Halosimplex</taxon>
    </lineage>
</organism>
<evidence type="ECO:0000313" key="11">
    <source>
        <dbReference type="Proteomes" id="UP000509346"/>
    </source>
</evidence>
<evidence type="ECO:0000256" key="8">
    <source>
        <dbReference type="ARBA" id="ARBA00048428"/>
    </source>
</evidence>
<dbReference type="GeneID" id="56082963"/>
<keyword evidence="11" id="KW-1185">Reference proteome</keyword>
<evidence type="ECO:0000313" key="10">
    <source>
        <dbReference type="EMBL" id="QLH81972.1"/>
    </source>
</evidence>
<dbReference type="KEGG" id="hpel:HZS54_10200"/>
<keyword evidence="2" id="KW-0949">S-adenosyl-L-methionine</keyword>
<dbReference type="RefSeq" id="WP_179922440.1">
    <property type="nucleotide sequence ID" value="NZ_CP058909.1"/>
</dbReference>
<gene>
    <name evidence="10" type="primary">arsM</name>
    <name evidence="10" type="ORF">HZS54_10200</name>
</gene>
<evidence type="ECO:0000256" key="7">
    <source>
        <dbReference type="ARBA" id="ARBA00047943"/>
    </source>
</evidence>
<comment type="similarity">
    <text evidence="3">Belongs to the methyltransferase superfamily. Arsenite methyltransferase family.</text>
</comment>
<keyword evidence="1 10" id="KW-0808">Transferase</keyword>